<dbReference type="RefSeq" id="WP_320509770.1">
    <property type="nucleotide sequence ID" value="NZ_JAXCLW010000005.1"/>
</dbReference>
<organism evidence="2 3">
    <name type="scientific">Dongia soli</name>
    <dbReference type="NCBI Taxonomy" id="600628"/>
    <lineage>
        <taxon>Bacteria</taxon>
        <taxon>Pseudomonadati</taxon>
        <taxon>Pseudomonadota</taxon>
        <taxon>Alphaproteobacteria</taxon>
        <taxon>Rhodospirillales</taxon>
        <taxon>Dongiaceae</taxon>
        <taxon>Dongia</taxon>
    </lineage>
</organism>
<feature type="compositionally biased region" description="Low complexity" evidence="1">
    <location>
        <begin position="1"/>
        <end position="13"/>
    </location>
</feature>
<dbReference type="Proteomes" id="UP001279642">
    <property type="component" value="Unassembled WGS sequence"/>
</dbReference>
<feature type="compositionally biased region" description="Low complexity" evidence="1">
    <location>
        <begin position="61"/>
        <end position="77"/>
    </location>
</feature>
<evidence type="ECO:0000313" key="3">
    <source>
        <dbReference type="Proteomes" id="UP001279642"/>
    </source>
</evidence>
<dbReference type="EMBL" id="JAXCLW010000005">
    <property type="protein sequence ID" value="MDY0884698.1"/>
    <property type="molecule type" value="Genomic_DNA"/>
</dbReference>
<evidence type="ECO:0000313" key="2">
    <source>
        <dbReference type="EMBL" id="MDY0884698.1"/>
    </source>
</evidence>
<name>A0ABU5EEA2_9PROT</name>
<protein>
    <submittedName>
        <fullName evidence="2">Uncharacterized protein</fullName>
    </submittedName>
</protein>
<reference evidence="2 3" key="1">
    <citation type="journal article" date="2016" name="Antonie Van Leeuwenhoek">
        <title>Dongia soli sp. nov., isolated from soil from Dokdo, Korea.</title>
        <authorList>
            <person name="Kim D.U."/>
            <person name="Lee H."/>
            <person name="Kim H."/>
            <person name="Kim S.G."/>
            <person name="Ka J.O."/>
        </authorList>
    </citation>
    <scope>NUCLEOTIDE SEQUENCE [LARGE SCALE GENOMIC DNA]</scope>
    <source>
        <strain evidence="2 3">D78</strain>
    </source>
</reference>
<feature type="region of interest" description="Disordered" evidence="1">
    <location>
        <begin position="1"/>
        <end position="77"/>
    </location>
</feature>
<feature type="compositionally biased region" description="Basic and acidic residues" evidence="1">
    <location>
        <begin position="16"/>
        <end position="32"/>
    </location>
</feature>
<keyword evidence="3" id="KW-1185">Reference proteome</keyword>
<sequence length="372" mass="39126">MPSSQSRQSQQRQQQKKTDSRSRGPARNRDGQDTVSSPRSGGAGSARVTNGAARGDGREPAGQAAVNQSSNQSSNGNAAVDAELVRLTSGAVISLLGLAEETGGVPNDMWRDPYALGFVYGTVCGLSVRVLASEDAELAPVMETVEDSEDPAASDSDLLDSDLIDSVAVETAVAKHDLAGVMSESFHDILQFSYAELSAAPSLEGDLPDEMDGREAGTQSTAEDNGAVVLARAADLMLAEQPDFLDGLRAADKVVALALGFPDYDADVDVIDARRRADAARIDLADIGMNAPGVDGLPADPGDLGSGKLPARGDDMIIDITKLIADPDEEAEEASDFDDGAGDLYLLSQDEAAVLYLQQRLFCREIRRRLSA</sequence>
<evidence type="ECO:0000256" key="1">
    <source>
        <dbReference type="SAM" id="MobiDB-lite"/>
    </source>
</evidence>
<comment type="caution">
    <text evidence="2">The sequence shown here is derived from an EMBL/GenBank/DDBJ whole genome shotgun (WGS) entry which is preliminary data.</text>
</comment>
<feature type="region of interest" description="Disordered" evidence="1">
    <location>
        <begin position="203"/>
        <end position="222"/>
    </location>
</feature>
<proteinExistence type="predicted"/>
<accession>A0ABU5EEA2</accession>
<gene>
    <name evidence="2" type="ORF">SMD27_17780</name>
</gene>